<evidence type="ECO:0000313" key="3">
    <source>
        <dbReference type="Proteomes" id="UP001054945"/>
    </source>
</evidence>
<organism evidence="2 3">
    <name type="scientific">Caerostris extrusa</name>
    <name type="common">Bark spider</name>
    <name type="synonym">Caerostris bankana</name>
    <dbReference type="NCBI Taxonomy" id="172846"/>
    <lineage>
        <taxon>Eukaryota</taxon>
        <taxon>Metazoa</taxon>
        <taxon>Ecdysozoa</taxon>
        <taxon>Arthropoda</taxon>
        <taxon>Chelicerata</taxon>
        <taxon>Arachnida</taxon>
        <taxon>Araneae</taxon>
        <taxon>Araneomorphae</taxon>
        <taxon>Entelegynae</taxon>
        <taxon>Araneoidea</taxon>
        <taxon>Araneidae</taxon>
        <taxon>Caerostris</taxon>
    </lineage>
</organism>
<protein>
    <submittedName>
        <fullName evidence="2">Uncharacterized protein</fullName>
    </submittedName>
</protein>
<sequence length="99" mass="11414">MKKYDVENVISGRIEFLCRSAISINDKWTSRTSEDKKMCPASERDIRKENSVDHSGERGSDNLIRFSAAKLQGGWINGTFWRTINNTEEAYSMKSRHII</sequence>
<accession>A0AAV4PP66</accession>
<name>A0AAV4PP66_CAEEX</name>
<feature type="region of interest" description="Disordered" evidence="1">
    <location>
        <begin position="29"/>
        <end position="57"/>
    </location>
</feature>
<evidence type="ECO:0000256" key="1">
    <source>
        <dbReference type="SAM" id="MobiDB-lite"/>
    </source>
</evidence>
<dbReference type="Proteomes" id="UP001054945">
    <property type="component" value="Unassembled WGS sequence"/>
</dbReference>
<dbReference type="AlphaFoldDB" id="A0AAV4PP66"/>
<proteinExistence type="predicted"/>
<keyword evidence="3" id="KW-1185">Reference proteome</keyword>
<comment type="caution">
    <text evidence="2">The sequence shown here is derived from an EMBL/GenBank/DDBJ whole genome shotgun (WGS) entry which is preliminary data.</text>
</comment>
<evidence type="ECO:0000313" key="2">
    <source>
        <dbReference type="EMBL" id="GIX99187.1"/>
    </source>
</evidence>
<gene>
    <name evidence="2" type="ORF">CEXT_542691</name>
</gene>
<dbReference type="EMBL" id="BPLR01005012">
    <property type="protein sequence ID" value="GIX99187.1"/>
    <property type="molecule type" value="Genomic_DNA"/>
</dbReference>
<reference evidence="2 3" key="1">
    <citation type="submission" date="2021-06" db="EMBL/GenBank/DDBJ databases">
        <title>Caerostris extrusa draft genome.</title>
        <authorList>
            <person name="Kono N."/>
            <person name="Arakawa K."/>
        </authorList>
    </citation>
    <scope>NUCLEOTIDE SEQUENCE [LARGE SCALE GENOMIC DNA]</scope>
</reference>